<dbReference type="HOGENOM" id="CLU_565128_0_0_1"/>
<dbReference type="EMBL" id="KN840488">
    <property type="protein sequence ID" value="KIP07910.1"/>
    <property type="molecule type" value="Genomic_DNA"/>
</dbReference>
<evidence type="ECO:0000313" key="2">
    <source>
        <dbReference type="Proteomes" id="UP000053257"/>
    </source>
</evidence>
<evidence type="ECO:0008006" key="3">
    <source>
        <dbReference type="Google" id="ProtNLM"/>
    </source>
</evidence>
<proteinExistence type="predicted"/>
<accession>A0A0C3SBF4</accession>
<keyword evidence="2" id="KW-1185">Reference proteome</keyword>
<evidence type="ECO:0000313" key="1">
    <source>
        <dbReference type="EMBL" id="KIP07910.1"/>
    </source>
</evidence>
<organism evidence="1 2">
    <name type="scientific">Phlebiopsis gigantea (strain 11061_1 CR5-6)</name>
    <name type="common">White-rot fungus</name>
    <name type="synonym">Peniophora gigantea</name>
    <dbReference type="NCBI Taxonomy" id="745531"/>
    <lineage>
        <taxon>Eukaryota</taxon>
        <taxon>Fungi</taxon>
        <taxon>Dikarya</taxon>
        <taxon>Basidiomycota</taxon>
        <taxon>Agaricomycotina</taxon>
        <taxon>Agaricomycetes</taxon>
        <taxon>Polyporales</taxon>
        <taxon>Phanerochaetaceae</taxon>
        <taxon>Phlebiopsis</taxon>
    </lineage>
</organism>
<sequence>MADLPVELIDMILTEMYDLHAPNFQKAFFDGEVKQCNMAAQRGLGTCTLVCRTWRPLATRHLFRDFIYSFSYDLDDIQSSGVVEVSEPSSDQVGYWSTRPPVKTLAQFYAFLVENSHICRLVQRLRLCGVAPYYLTRISVPKTERRHPDEFTHHVPQELLARLVDMLPCVDALDLVDIDVAFTPRPARDAGGVVPVVTKRSLKLLSIRYSADASCTPFTFSETSTLNVLSSFGDVETLRIEPAVDYSPARLRTPAHLLTPMRLRATDVEIRIGLGEELKPTQVVDYLAQYPEVVRAMRRLHVDVSSEEPEDEATMYIRPWLPLMADRLEELVLQTHTQVRDNDPDLSSLIALRTLKLVVDFDRARGQNSDNDLGDSLVPFVKSLVLPPPQQRLRPLSFQLEAILRGSNNATRPIEHALSAALTEFVKVEDFEHVGVDYRFRSQRGTEAEKDQGCPFSIRVKGPCFMQVVS</sequence>
<dbReference type="Proteomes" id="UP000053257">
    <property type="component" value="Unassembled WGS sequence"/>
</dbReference>
<name>A0A0C3SBF4_PHLG1</name>
<gene>
    <name evidence="1" type="ORF">PHLGIDRAFT_403452</name>
</gene>
<reference evidence="1 2" key="1">
    <citation type="journal article" date="2014" name="PLoS Genet.">
        <title>Analysis of the Phlebiopsis gigantea genome, transcriptome and secretome provides insight into its pioneer colonization strategies of wood.</title>
        <authorList>
            <person name="Hori C."/>
            <person name="Ishida T."/>
            <person name="Igarashi K."/>
            <person name="Samejima M."/>
            <person name="Suzuki H."/>
            <person name="Master E."/>
            <person name="Ferreira P."/>
            <person name="Ruiz-Duenas F.J."/>
            <person name="Held B."/>
            <person name="Canessa P."/>
            <person name="Larrondo L.F."/>
            <person name="Schmoll M."/>
            <person name="Druzhinina I.S."/>
            <person name="Kubicek C.P."/>
            <person name="Gaskell J.A."/>
            <person name="Kersten P."/>
            <person name="St John F."/>
            <person name="Glasner J."/>
            <person name="Sabat G."/>
            <person name="Splinter BonDurant S."/>
            <person name="Syed K."/>
            <person name="Yadav J."/>
            <person name="Mgbeahuruike A.C."/>
            <person name="Kovalchuk A."/>
            <person name="Asiegbu F.O."/>
            <person name="Lackner G."/>
            <person name="Hoffmeister D."/>
            <person name="Rencoret J."/>
            <person name="Gutierrez A."/>
            <person name="Sun H."/>
            <person name="Lindquist E."/>
            <person name="Barry K."/>
            <person name="Riley R."/>
            <person name="Grigoriev I.V."/>
            <person name="Henrissat B."/>
            <person name="Kues U."/>
            <person name="Berka R.M."/>
            <person name="Martinez A.T."/>
            <person name="Covert S.F."/>
            <person name="Blanchette R.A."/>
            <person name="Cullen D."/>
        </authorList>
    </citation>
    <scope>NUCLEOTIDE SEQUENCE [LARGE SCALE GENOMIC DNA]</scope>
    <source>
        <strain evidence="1 2">11061_1 CR5-6</strain>
    </source>
</reference>
<dbReference type="AlphaFoldDB" id="A0A0C3SBF4"/>
<protein>
    <recommendedName>
        <fullName evidence="3">F-box domain-containing protein</fullName>
    </recommendedName>
</protein>